<dbReference type="AlphaFoldDB" id="A0AAW0ZJM6"/>
<accession>A0AAW0ZJM6</accession>
<evidence type="ECO:0000256" key="9">
    <source>
        <dbReference type="SAM" id="Phobius"/>
    </source>
</evidence>
<feature type="domain" description="ABC transporter" evidence="10">
    <location>
        <begin position="29"/>
        <end position="270"/>
    </location>
</feature>
<dbReference type="InterPro" id="IPR003593">
    <property type="entry name" value="AAA+_ATPase"/>
</dbReference>
<evidence type="ECO:0000313" key="11">
    <source>
        <dbReference type="EMBL" id="KAK9297479.1"/>
    </source>
</evidence>
<dbReference type="GO" id="GO:0005524">
    <property type="term" value="F:ATP binding"/>
    <property type="evidence" value="ECO:0007669"/>
    <property type="project" value="UniProtKB-KW"/>
</dbReference>
<keyword evidence="6" id="KW-0067">ATP-binding</keyword>
<keyword evidence="3" id="KW-0813">Transport</keyword>
<dbReference type="PROSITE" id="PS50893">
    <property type="entry name" value="ABC_TRANSPORTER_2"/>
    <property type="match status" value="1"/>
</dbReference>
<comment type="caution">
    <text evidence="11">The sequence shown here is derived from an EMBL/GenBank/DDBJ whole genome shotgun (WGS) entry which is preliminary data.</text>
</comment>
<evidence type="ECO:0000256" key="1">
    <source>
        <dbReference type="ARBA" id="ARBA00004141"/>
    </source>
</evidence>
<dbReference type="GO" id="GO:0030659">
    <property type="term" value="C:cytoplasmic vesicle membrane"/>
    <property type="evidence" value="ECO:0007669"/>
    <property type="project" value="TreeGrafter"/>
</dbReference>
<comment type="subcellular location">
    <subcellularLocation>
        <location evidence="1">Membrane</location>
        <topology evidence="1">Multi-pass membrane protein</topology>
    </subcellularLocation>
</comment>
<keyword evidence="7 9" id="KW-1133">Transmembrane helix</keyword>
<dbReference type="Pfam" id="PF00005">
    <property type="entry name" value="ABC_tran"/>
    <property type="match status" value="1"/>
</dbReference>
<dbReference type="PANTHER" id="PTHR48041">
    <property type="entry name" value="ABC TRANSPORTER G FAMILY MEMBER 28"/>
    <property type="match status" value="1"/>
</dbReference>
<keyword evidence="4 9" id="KW-0812">Transmembrane</keyword>
<evidence type="ECO:0000256" key="7">
    <source>
        <dbReference type="ARBA" id="ARBA00022989"/>
    </source>
</evidence>
<feature type="transmembrane region" description="Helical" evidence="9">
    <location>
        <begin position="399"/>
        <end position="418"/>
    </location>
</feature>
<organism evidence="11 12">
    <name type="scientific">Tetragonisca angustula</name>
    <dbReference type="NCBI Taxonomy" id="166442"/>
    <lineage>
        <taxon>Eukaryota</taxon>
        <taxon>Metazoa</taxon>
        <taxon>Ecdysozoa</taxon>
        <taxon>Arthropoda</taxon>
        <taxon>Hexapoda</taxon>
        <taxon>Insecta</taxon>
        <taxon>Pterygota</taxon>
        <taxon>Neoptera</taxon>
        <taxon>Endopterygota</taxon>
        <taxon>Hymenoptera</taxon>
        <taxon>Apocrita</taxon>
        <taxon>Aculeata</taxon>
        <taxon>Apoidea</taxon>
        <taxon>Anthophila</taxon>
        <taxon>Apidae</taxon>
        <taxon>Tetragonisca</taxon>
    </lineage>
</organism>
<sequence>MSVLKDERSAEEDAVCLGDVTLSWRNLSVYAMDRGRRNICKQLINNVKGAAKPGDLTAIIGASGAGKSSLMAALAFRVGSEYLIHGDIRVNGMPVDSSYMMQNSGYMHQEDIFVAAMTVIEHLWFMARMKLNGNVRVLDIGRKIDDLLKDVGLTSRRDVRIGSGIDDKVLSGGERKRLSFATELLTDPKILFLDEPTTGQDSHSANCLIAQLKSFAAKGRTVLCTIHQPSSVIFGSFDRIILIAEGRVAFAGRIDQAVEFFASQGYECPRKYNPADFLVAIVATGSKNENGEEVARNICDVFSTSKICNEIDRILENKQIESHRSKLLFDAKFITTKEARYCSRLYWLIYRDFLQVSRDPSIQIIRILQKVSVAAIAGLCFVGAVNFDQLGIQATQGVLFILVSENAFFPMYATLALIPQELPLLRREYRAGMYPVHLYYTARILSLIPGLIIEPILFATIVYWLAGLRDDAETFGLTLLVLLLTINVSTACGCFFSTAFESVPLAMAYLIPFDYILMITMGPFLKLGSLPVYVRWVKYISWLLHSSEALSILQWTGVHNISCETTDSELPCITEGIDVLHRYDFDETNFWIDMLSMVVIYFVFHILACVCLWNRCKSK</sequence>
<keyword evidence="5" id="KW-0547">Nucleotide-binding</keyword>
<dbReference type="Proteomes" id="UP001432146">
    <property type="component" value="Unassembled WGS sequence"/>
</dbReference>
<feature type="transmembrane region" description="Helical" evidence="9">
    <location>
        <begin position="477"/>
        <end position="500"/>
    </location>
</feature>
<dbReference type="GO" id="GO:0005886">
    <property type="term" value="C:plasma membrane"/>
    <property type="evidence" value="ECO:0007669"/>
    <property type="project" value="TreeGrafter"/>
</dbReference>
<gene>
    <name evidence="11" type="ORF">QLX08_008882</name>
</gene>
<evidence type="ECO:0000259" key="10">
    <source>
        <dbReference type="PROSITE" id="PS50893"/>
    </source>
</evidence>
<dbReference type="InterPro" id="IPR013525">
    <property type="entry name" value="ABC2_TM"/>
</dbReference>
<reference evidence="11 12" key="1">
    <citation type="submission" date="2024-05" db="EMBL/GenBank/DDBJ databases">
        <title>The nuclear and mitochondrial genome assemblies of Tetragonisca angustula (Apidae: Meliponini), a tiny yet remarkable pollinator in the Neotropics.</title>
        <authorList>
            <person name="Ferrari R."/>
            <person name="Ricardo P.C."/>
            <person name="Dias F.C."/>
            <person name="Araujo N.S."/>
            <person name="Soares D.O."/>
            <person name="Zhou Q.-S."/>
            <person name="Zhu C.-D."/>
            <person name="Coutinho L."/>
            <person name="Airas M.C."/>
            <person name="Batista T.M."/>
        </authorList>
    </citation>
    <scope>NUCLEOTIDE SEQUENCE [LARGE SCALE GENOMIC DNA]</scope>
    <source>
        <strain evidence="11">ASF017062</strain>
        <tissue evidence="11">Abdomen</tissue>
    </source>
</reference>
<dbReference type="SUPFAM" id="SSF52540">
    <property type="entry name" value="P-loop containing nucleoside triphosphate hydrolases"/>
    <property type="match status" value="1"/>
</dbReference>
<evidence type="ECO:0000256" key="5">
    <source>
        <dbReference type="ARBA" id="ARBA00022741"/>
    </source>
</evidence>
<feature type="transmembrane region" description="Helical" evidence="9">
    <location>
        <begin position="506"/>
        <end position="527"/>
    </location>
</feature>
<dbReference type="PANTHER" id="PTHR48041:SF139">
    <property type="entry name" value="PROTEIN SCARLET"/>
    <property type="match status" value="1"/>
</dbReference>
<keyword evidence="8 9" id="KW-0472">Membrane</keyword>
<evidence type="ECO:0000256" key="4">
    <source>
        <dbReference type="ARBA" id="ARBA00022692"/>
    </source>
</evidence>
<evidence type="ECO:0000256" key="2">
    <source>
        <dbReference type="ARBA" id="ARBA00005814"/>
    </source>
</evidence>
<dbReference type="Gene3D" id="3.40.50.300">
    <property type="entry name" value="P-loop containing nucleotide triphosphate hydrolases"/>
    <property type="match status" value="1"/>
</dbReference>
<name>A0AAW0ZJM6_9HYME</name>
<dbReference type="InterPro" id="IPR017871">
    <property type="entry name" value="ABC_transporter-like_CS"/>
</dbReference>
<keyword evidence="12" id="KW-1185">Reference proteome</keyword>
<dbReference type="PROSITE" id="PS00211">
    <property type="entry name" value="ABC_TRANSPORTER_1"/>
    <property type="match status" value="1"/>
</dbReference>
<evidence type="ECO:0000256" key="8">
    <source>
        <dbReference type="ARBA" id="ARBA00023136"/>
    </source>
</evidence>
<dbReference type="GO" id="GO:0140359">
    <property type="term" value="F:ABC-type transporter activity"/>
    <property type="evidence" value="ECO:0007669"/>
    <property type="project" value="InterPro"/>
</dbReference>
<feature type="transmembrane region" description="Helical" evidence="9">
    <location>
        <begin position="590"/>
        <end position="613"/>
    </location>
</feature>
<evidence type="ECO:0000313" key="12">
    <source>
        <dbReference type="Proteomes" id="UP001432146"/>
    </source>
</evidence>
<evidence type="ECO:0000256" key="6">
    <source>
        <dbReference type="ARBA" id="ARBA00022840"/>
    </source>
</evidence>
<dbReference type="InterPro" id="IPR003439">
    <property type="entry name" value="ABC_transporter-like_ATP-bd"/>
</dbReference>
<evidence type="ECO:0000256" key="3">
    <source>
        <dbReference type="ARBA" id="ARBA00022448"/>
    </source>
</evidence>
<protein>
    <recommendedName>
        <fullName evidence="10">ABC transporter domain-containing protein</fullName>
    </recommendedName>
</protein>
<dbReference type="EMBL" id="JAWNGG020000191">
    <property type="protein sequence ID" value="KAK9297479.1"/>
    <property type="molecule type" value="Genomic_DNA"/>
</dbReference>
<dbReference type="InterPro" id="IPR027417">
    <property type="entry name" value="P-loop_NTPase"/>
</dbReference>
<dbReference type="Pfam" id="PF01061">
    <property type="entry name" value="ABC2_membrane"/>
    <property type="match status" value="1"/>
</dbReference>
<proteinExistence type="inferred from homology"/>
<comment type="similarity">
    <text evidence="2">Belongs to the ABC transporter superfamily. ABCG family. Eye pigment precursor importer (TC 3.A.1.204) subfamily.</text>
</comment>
<dbReference type="GO" id="GO:0016887">
    <property type="term" value="F:ATP hydrolysis activity"/>
    <property type="evidence" value="ECO:0007669"/>
    <property type="project" value="InterPro"/>
</dbReference>
<dbReference type="InterPro" id="IPR043926">
    <property type="entry name" value="ABCG_dom"/>
</dbReference>
<dbReference type="Pfam" id="PF19055">
    <property type="entry name" value="ABC2_membrane_7"/>
    <property type="match status" value="1"/>
</dbReference>
<dbReference type="InterPro" id="IPR050352">
    <property type="entry name" value="ABCG_transporters"/>
</dbReference>
<dbReference type="SMART" id="SM00382">
    <property type="entry name" value="AAA"/>
    <property type="match status" value="1"/>
</dbReference>
<feature type="transmembrane region" description="Helical" evidence="9">
    <location>
        <begin position="438"/>
        <end position="465"/>
    </location>
</feature>